<dbReference type="SUPFAM" id="SSF47769">
    <property type="entry name" value="SAM/Pointed domain"/>
    <property type="match status" value="1"/>
</dbReference>
<organism evidence="3 4">
    <name type="scientific">Dreissena polymorpha</name>
    <name type="common">Zebra mussel</name>
    <name type="synonym">Mytilus polymorpha</name>
    <dbReference type="NCBI Taxonomy" id="45954"/>
    <lineage>
        <taxon>Eukaryota</taxon>
        <taxon>Metazoa</taxon>
        <taxon>Spiralia</taxon>
        <taxon>Lophotrochozoa</taxon>
        <taxon>Mollusca</taxon>
        <taxon>Bivalvia</taxon>
        <taxon>Autobranchia</taxon>
        <taxon>Heteroconchia</taxon>
        <taxon>Euheterodonta</taxon>
        <taxon>Imparidentia</taxon>
        <taxon>Neoheterodontei</taxon>
        <taxon>Myida</taxon>
        <taxon>Dreissenoidea</taxon>
        <taxon>Dreissenidae</taxon>
        <taxon>Dreissena</taxon>
    </lineage>
</organism>
<accession>A0A9D3Z5F7</accession>
<dbReference type="InterPro" id="IPR013761">
    <property type="entry name" value="SAM/pointed_sf"/>
</dbReference>
<dbReference type="Gene3D" id="1.10.150.50">
    <property type="entry name" value="Transcription Factor, Ets-1"/>
    <property type="match status" value="1"/>
</dbReference>
<evidence type="ECO:0000313" key="4">
    <source>
        <dbReference type="Proteomes" id="UP000828390"/>
    </source>
</evidence>
<dbReference type="Pfam" id="PF00536">
    <property type="entry name" value="SAM_1"/>
    <property type="match status" value="1"/>
</dbReference>
<name>A0A9D3Z5F7_DREPO</name>
<evidence type="ECO:0000313" key="3">
    <source>
        <dbReference type="EMBL" id="KAH3710950.1"/>
    </source>
</evidence>
<gene>
    <name evidence="3" type="ORF">DPMN_070448</name>
</gene>
<protein>
    <recommendedName>
        <fullName evidence="2">SAM domain-containing protein</fullName>
    </recommendedName>
</protein>
<proteinExistence type="predicted"/>
<feature type="domain" description="SAM" evidence="2">
    <location>
        <begin position="37"/>
        <end position="92"/>
    </location>
</feature>
<dbReference type="EMBL" id="JAIWYP010000014">
    <property type="protein sequence ID" value="KAH3710950.1"/>
    <property type="molecule type" value="Genomic_DNA"/>
</dbReference>
<dbReference type="Proteomes" id="UP000828390">
    <property type="component" value="Unassembled WGS sequence"/>
</dbReference>
<keyword evidence="4" id="KW-1185">Reference proteome</keyword>
<dbReference type="InterPro" id="IPR001660">
    <property type="entry name" value="SAM"/>
</dbReference>
<comment type="caution">
    <text evidence="3">The sequence shown here is derived from an EMBL/GenBank/DDBJ whole genome shotgun (WGS) entry which is preliminary data.</text>
</comment>
<dbReference type="PROSITE" id="PS50105">
    <property type="entry name" value="SAM_DOMAIN"/>
    <property type="match status" value="1"/>
</dbReference>
<dbReference type="AlphaFoldDB" id="A0A9D3Z5F7"/>
<reference evidence="3" key="2">
    <citation type="submission" date="2020-11" db="EMBL/GenBank/DDBJ databases">
        <authorList>
            <person name="McCartney M.A."/>
            <person name="Auch B."/>
            <person name="Kono T."/>
            <person name="Mallez S."/>
            <person name="Becker A."/>
            <person name="Gohl D.M."/>
            <person name="Silverstein K.A.T."/>
            <person name="Koren S."/>
            <person name="Bechman K.B."/>
            <person name="Herman A."/>
            <person name="Abrahante J.E."/>
            <person name="Garbe J."/>
        </authorList>
    </citation>
    <scope>NUCLEOTIDE SEQUENCE</scope>
    <source>
        <strain evidence="3">Duluth1</strain>
        <tissue evidence="3">Whole animal</tissue>
    </source>
</reference>
<feature type="region of interest" description="Disordered" evidence="1">
    <location>
        <begin position="222"/>
        <end position="247"/>
    </location>
</feature>
<evidence type="ECO:0000256" key="1">
    <source>
        <dbReference type="SAM" id="MobiDB-lite"/>
    </source>
</evidence>
<sequence length="247" mass="28218">MRFYAYFWLQISNSQLLTLRVVLVITRHYEPNKQYRLHEWLHGSGLKHYFESFLQSDRLDLAAVARLQLPDEQLYDELEITLSGHKRRLERAEFMVDSGSDVVILRQTVLDTLDLELIGPINSKGVHASRVKNLYKANILIGNTSLEIEFKGSENENRVKSTDQSQEVIEETDKFISDSSDVIDIGPIIAENRKRHAQNFSKLLGNNEGVFAVTIFGRIRTDGRTDGRAGEGTVERTDGQTDGRTHR</sequence>
<evidence type="ECO:0000259" key="2">
    <source>
        <dbReference type="PROSITE" id="PS50105"/>
    </source>
</evidence>
<reference evidence="3" key="1">
    <citation type="journal article" date="2019" name="bioRxiv">
        <title>The Genome of the Zebra Mussel, Dreissena polymorpha: A Resource for Invasive Species Research.</title>
        <authorList>
            <person name="McCartney M.A."/>
            <person name="Auch B."/>
            <person name="Kono T."/>
            <person name="Mallez S."/>
            <person name="Zhang Y."/>
            <person name="Obille A."/>
            <person name="Becker A."/>
            <person name="Abrahante J.E."/>
            <person name="Garbe J."/>
            <person name="Badalamenti J.P."/>
            <person name="Herman A."/>
            <person name="Mangelson H."/>
            <person name="Liachko I."/>
            <person name="Sullivan S."/>
            <person name="Sone E.D."/>
            <person name="Koren S."/>
            <person name="Silverstein K.A.T."/>
            <person name="Beckman K.B."/>
            <person name="Gohl D.M."/>
        </authorList>
    </citation>
    <scope>NUCLEOTIDE SEQUENCE</scope>
    <source>
        <strain evidence="3">Duluth1</strain>
        <tissue evidence="3">Whole animal</tissue>
    </source>
</reference>